<dbReference type="EMBL" id="LR797824">
    <property type="protein sequence ID" value="CAB4241613.1"/>
    <property type="molecule type" value="Genomic_DNA"/>
</dbReference>
<gene>
    <name evidence="1" type="ORF">UFOVP71_151</name>
</gene>
<evidence type="ECO:0000313" key="1">
    <source>
        <dbReference type="EMBL" id="CAB4241613.1"/>
    </source>
</evidence>
<proteinExistence type="predicted"/>
<name>A0A6J5T9Z7_9CAUD</name>
<accession>A0A6J5T9Z7</accession>
<sequence length="220" mass="25034">MTPFLTVPFSFSENSFNWLQNFCEPIVADYQKNAPLNSALVSLSGSQVTAIMESQAWQEIVTHSNKYNLTDPWPQLFIYKQLDHPCPSSKGNPHIDTYGPGGIAYTAAIRFNVLLRGEDTTEMVWWDRDRLSKCMITQVFQRPDLTVTGRVQVVGSTVEERWQALGEPAHRATHLAAVQEHASFVRTDVAHALNWTGNQPRVVFSIRYKEAWQAMEEFIC</sequence>
<protein>
    <submittedName>
        <fullName evidence="1">Uncharacterized protein</fullName>
    </submittedName>
</protein>
<organism evidence="1">
    <name type="scientific">uncultured Caudovirales phage</name>
    <dbReference type="NCBI Taxonomy" id="2100421"/>
    <lineage>
        <taxon>Viruses</taxon>
        <taxon>Duplodnaviria</taxon>
        <taxon>Heunggongvirae</taxon>
        <taxon>Uroviricota</taxon>
        <taxon>Caudoviricetes</taxon>
        <taxon>Peduoviridae</taxon>
        <taxon>Maltschvirus</taxon>
        <taxon>Maltschvirus maltsch</taxon>
    </lineage>
</organism>
<reference evidence="1" key="1">
    <citation type="submission" date="2020-05" db="EMBL/GenBank/DDBJ databases">
        <authorList>
            <person name="Chiriac C."/>
            <person name="Salcher M."/>
            <person name="Ghai R."/>
            <person name="Kavagutti S V."/>
        </authorList>
    </citation>
    <scope>NUCLEOTIDE SEQUENCE</scope>
</reference>